<feature type="signal peptide" evidence="6">
    <location>
        <begin position="1"/>
        <end position="21"/>
    </location>
</feature>
<sequence length="218" mass="23921">MPVTRNLIAALMFFAPPFAAAETASYVSMPEEMILATELDADIERGKELFALCATCHYENALGKADGSFPSIAGQHKSVVIKQMADFRAGNRDNPTMFPFSDAATIGGAQALADVAAYIASMPSNTEPGQGSGEDLDTGAVLFKEHCVLCHAEDGTGSADFAFPRLQSQHYEYLKRQMLWIRDGHRRNPNPEMKRRLSLMDDAQIEAVADYISRIRLD</sequence>
<feature type="domain" description="Cytochrome c" evidence="7">
    <location>
        <begin position="41"/>
        <end position="216"/>
    </location>
</feature>
<feature type="binding site" description="covalent" evidence="4">
    <location>
        <position position="56"/>
    </location>
    <ligand>
        <name>heme c</name>
        <dbReference type="ChEBI" id="CHEBI:61717"/>
        <label>1</label>
    </ligand>
</feature>
<dbReference type="GO" id="GO:0020037">
    <property type="term" value="F:heme binding"/>
    <property type="evidence" value="ECO:0007669"/>
    <property type="project" value="InterPro"/>
</dbReference>
<evidence type="ECO:0000256" key="3">
    <source>
        <dbReference type="ARBA" id="ARBA00023004"/>
    </source>
</evidence>
<dbReference type="EMBL" id="MPNX01000003">
    <property type="protein sequence ID" value="OOY35790.1"/>
    <property type="molecule type" value="Genomic_DNA"/>
</dbReference>
<dbReference type="Proteomes" id="UP000030856">
    <property type="component" value="Unassembled WGS sequence"/>
</dbReference>
<evidence type="ECO:0000313" key="10">
    <source>
        <dbReference type="Proteomes" id="UP000030856"/>
    </source>
</evidence>
<dbReference type="Pfam" id="PF00034">
    <property type="entry name" value="Cytochrom_C"/>
    <property type="match status" value="2"/>
</dbReference>
<feature type="binding site" description="covalent" evidence="4">
    <location>
        <position position="147"/>
    </location>
    <ligand>
        <name>heme c</name>
        <dbReference type="ChEBI" id="CHEBI:61717"/>
        <label>2</label>
    </ligand>
</feature>
<feature type="binding site" description="axial binding residue" evidence="5">
    <location>
        <position position="151"/>
    </location>
    <ligand>
        <name>heme c</name>
        <dbReference type="ChEBI" id="CHEBI:61717"/>
        <label>2</label>
    </ligand>
    <ligandPart>
        <name>Fe</name>
        <dbReference type="ChEBI" id="CHEBI:18248"/>
    </ligandPart>
</feature>
<keyword evidence="3 5" id="KW-0408">Iron</keyword>
<evidence type="ECO:0000256" key="6">
    <source>
        <dbReference type="SAM" id="SignalP"/>
    </source>
</evidence>
<organism evidence="8 10">
    <name type="scientific">Solemya velum gill symbiont</name>
    <dbReference type="NCBI Taxonomy" id="2340"/>
    <lineage>
        <taxon>Bacteria</taxon>
        <taxon>Pseudomonadati</taxon>
        <taxon>Pseudomonadota</taxon>
        <taxon>Gammaproteobacteria</taxon>
        <taxon>sulfur-oxidizing symbionts</taxon>
    </lineage>
</organism>
<accession>A0A0B0H907</accession>
<dbReference type="OrthoDB" id="9773456at2"/>
<evidence type="ECO:0000259" key="7">
    <source>
        <dbReference type="PROSITE" id="PS51007"/>
    </source>
</evidence>
<keyword evidence="1 4" id="KW-0349">Heme</keyword>
<evidence type="ECO:0000313" key="8">
    <source>
        <dbReference type="EMBL" id="KHF25585.1"/>
    </source>
</evidence>
<feature type="binding site" description="axial binding residue" evidence="5">
    <location>
        <position position="193"/>
    </location>
    <ligand>
        <name>heme c</name>
        <dbReference type="ChEBI" id="CHEBI:61717"/>
        <label>2</label>
    </ligand>
    <ligandPart>
        <name>Fe</name>
        <dbReference type="ChEBI" id="CHEBI:18248"/>
    </ligandPart>
</feature>
<feature type="binding site" description="axial binding residue" evidence="5">
    <location>
        <position position="57"/>
    </location>
    <ligand>
        <name>heme c</name>
        <dbReference type="ChEBI" id="CHEBI:61717"/>
        <label>1</label>
    </ligand>
    <ligandPart>
        <name>Fe</name>
        <dbReference type="ChEBI" id="CHEBI:18248"/>
    </ligandPart>
</feature>
<protein>
    <submittedName>
        <fullName evidence="8">Cytochrome c553</fullName>
    </submittedName>
</protein>
<dbReference type="PROSITE" id="PS51007">
    <property type="entry name" value="CYTC"/>
    <property type="match status" value="1"/>
</dbReference>
<dbReference type="EMBL" id="JRAA01000001">
    <property type="protein sequence ID" value="KHF25585.1"/>
    <property type="molecule type" value="Genomic_DNA"/>
</dbReference>
<evidence type="ECO:0000256" key="5">
    <source>
        <dbReference type="PIRSR" id="PIRSR000005-2"/>
    </source>
</evidence>
<dbReference type="InterPro" id="IPR024167">
    <property type="entry name" value="Cytochrome_c4-like"/>
</dbReference>
<dbReference type="InterPro" id="IPR009056">
    <property type="entry name" value="Cyt_c-like_dom"/>
</dbReference>
<dbReference type="STRING" id="2340.JV46_17970"/>
<dbReference type="GO" id="GO:0042597">
    <property type="term" value="C:periplasmic space"/>
    <property type="evidence" value="ECO:0007669"/>
    <property type="project" value="InterPro"/>
</dbReference>
<name>A0A0B0H907_SOVGS</name>
<keyword evidence="2 5" id="KW-0479">Metal-binding</keyword>
<dbReference type="GO" id="GO:0005506">
    <property type="term" value="F:iron ion binding"/>
    <property type="evidence" value="ECO:0007669"/>
    <property type="project" value="InterPro"/>
</dbReference>
<dbReference type="AlphaFoldDB" id="A0A0B0H907"/>
<keyword evidence="6" id="KW-0732">Signal</keyword>
<reference evidence="8 10" key="1">
    <citation type="journal article" date="2014" name="BMC Genomics">
        <title>The genome of the intracellular bacterium of the coastal bivalve, Solemya velum: a blueprint for thriving in and out of symbiosis.</title>
        <authorList>
            <person name="Dmytrenko O."/>
            <person name="Russell S.L."/>
            <person name="Loo W.T."/>
            <person name="Fontanez K.M."/>
            <person name="Liao L."/>
            <person name="Roeselers G."/>
            <person name="Sharma R."/>
            <person name="Stewart F.J."/>
            <person name="Newton I.L."/>
            <person name="Woyke T."/>
            <person name="Wu D."/>
            <person name="Lang J.M."/>
            <person name="Eisen J.A."/>
            <person name="Cavanaugh C.M."/>
        </authorList>
    </citation>
    <scope>NUCLEOTIDE SEQUENCE [LARGE SCALE GENOMIC DNA]</scope>
    <source>
        <strain evidence="8 10">WH</strain>
    </source>
</reference>
<feature type="binding site" description="axial binding residue" evidence="5">
    <location>
        <position position="97"/>
    </location>
    <ligand>
        <name>heme c</name>
        <dbReference type="ChEBI" id="CHEBI:61717"/>
        <label>1</label>
    </ligand>
    <ligandPart>
        <name>Fe</name>
        <dbReference type="ChEBI" id="CHEBI:18248"/>
    </ligandPart>
</feature>
<dbReference type="InterPro" id="IPR036909">
    <property type="entry name" value="Cyt_c-like_dom_sf"/>
</dbReference>
<dbReference type="PANTHER" id="PTHR33751">
    <property type="entry name" value="CBB3-TYPE CYTOCHROME C OXIDASE SUBUNIT FIXP"/>
    <property type="match status" value="1"/>
</dbReference>
<dbReference type="RefSeq" id="WP_043115255.1">
    <property type="nucleotide sequence ID" value="NZ_JRAA01000001.1"/>
</dbReference>
<comment type="PTM">
    <text evidence="4">Binds 2 heme c groups covalently per subunit.</text>
</comment>
<proteinExistence type="predicted"/>
<dbReference type="PIRSF" id="PIRSF000005">
    <property type="entry name" value="Cytochrome_c4"/>
    <property type="match status" value="1"/>
</dbReference>
<dbReference type="GO" id="GO:0009055">
    <property type="term" value="F:electron transfer activity"/>
    <property type="evidence" value="ECO:0007669"/>
    <property type="project" value="InterPro"/>
</dbReference>
<dbReference type="PANTHER" id="PTHR33751:SF1">
    <property type="entry name" value="CBB3-TYPE CYTOCHROME C OXIDASE SUBUNIT FIXP"/>
    <property type="match status" value="1"/>
</dbReference>
<gene>
    <name evidence="9" type="ORF">BOV88_03915</name>
    <name evidence="8" type="ORF">JV46_17970</name>
</gene>
<evidence type="ECO:0000256" key="2">
    <source>
        <dbReference type="ARBA" id="ARBA00022723"/>
    </source>
</evidence>
<evidence type="ECO:0000256" key="1">
    <source>
        <dbReference type="ARBA" id="ARBA00022617"/>
    </source>
</evidence>
<dbReference type="eggNOG" id="COG2863">
    <property type="taxonomic scope" value="Bacteria"/>
</dbReference>
<evidence type="ECO:0000313" key="11">
    <source>
        <dbReference type="Proteomes" id="UP000190962"/>
    </source>
</evidence>
<feature type="binding site" description="covalent" evidence="4">
    <location>
        <position position="150"/>
    </location>
    <ligand>
        <name>heme c</name>
        <dbReference type="ChEBI" id="CHEBI:61717"/>
        <label>2</label>
    </ligand>
</feature>
<evidence type="ECO:0000256" key="4">
    <source>
        <dbReference type="PIRSR" id="PIRSR000005-1"/>
    </source>
</evidence>
<dbReference type="InterPro" id="IPR050597">
    <property type="entry name" value="Cytochrome_c_Oxidase_Subunit"/>
</dbReference>
<dbReference type="SUPFAM" id="SSF46626">
    <property type="entry name" value="Cytochrome c"/>
    <property type="match status" value="2"/>
</dbReference>
<evidence type="ECO:0000313" key="9">
    <source>
        <dbReference type="EMBL" id="OOY35790.1"/>
    </source>
</evidence>
<comment type="caution">
    <text evidence="8">The sequence shown here is derived from an EMBL/GenBank/DDBJ whole genome shotgun (WGS) entry which is preliminary data.</text>
</comment>
<feature type="binding site" description="covalent" evidence="4">
    <location>
        <position position="53"/>
    </location>
    <ligand>
        <name>heme c</name>
        <dbReference type="ChEBI" id="CHEBI:61717"/>
        <label>1</label>
    </ligand>
</feature>
<reference evidence="9 11" key="2">
    <citation type="submission" date="2016-11" db="EMBL/GenBank/DDBJ databases">
        <title>Mixed transmission modes and dynamic genome evolution in an obligate animal-bacterial symbiosis.</title>
        <authorList>
            <person name="Russell S.L."/>
            <person name="Corbett-Detig R.B."/>
            <person name="Cavanaugh C.M."/>
        </authorList>
    </citation>
    <scope>NUCLEOTIDE SEQUENCE [LARGE SCALE GENOMIC DNA]</scope>
    <source>
        <strain evidence="9">MA-KB16</strain>
    </source>
</reference>
<dbReference type="Gene3D" id="1.10.760.10">
    <property type="entry name" value="Cytochrome c-like domain"/>
    <property type="match status" value="2"/>
</dbReference>
<dbReference type="Proteomes" id="UP000190962">
    <property type="component" value="Unassembled WGS sequence"/>
</dbReference>
<feature type="chain" id="PRO_5010611205" evidence="6">
    <location>
        <begin position="22"/>
        <end position="218"/>
    </location>
</feature>
<keyword evidence="10" id="KW-1185">Reference proteome</keyword>